<protein>
    <submittedName>
        <fullName evidence="1">Uncharacterized protein</fullName>
    </submittedName>
</protein>
<dbReference type="EMBL" id="JAWWNJ010000093">
    <property type="protein sequence ID" value="KAK6997169.1"/>
    <property type="molecule type" value="Genomic_DNA"/>
</dbReference>
<evidence type="ECO:0000313" key="2">
    <source>
        <dbReference type="Proteomes" id="UP001362999"/>
    </source>
</evidence>
<sequence length="96" mass="10512">MKNRFQAVLQDAQEFRRIGRGGNGLRRGGCFSGAVGMILGNYYNSVGEAVSTIPKLKFPFVGPSLSSYIAPRRIAKVTRLALHRRSPRLSKSSDTA</sequence>
<dbReference type="Proteomes" id="UP001362999">
    <property type="component" value="Unassembled WGS sequence"/>
</dbReference>
<organism evidence="1 2">
    <name type="scientific">Favolaschia claudopus</name>
    <dbReference type="NCBI Taxonomy" id="2862362"/>
    <lineage>
        <taxon>Eukaryota</taxon>
        <taxon>Fungi</taxon>
        <taxon>Dikarya</taxon>
        <taxon>Basidiomycota</taxon>
        <taxon>Agaricomycotina</taxon>
        <taxon>Agaricomycetes</taxon>
        <taxon>Agaricomycetidae</taxon>
        <taxon>Agaricales</taxon>
        <taxon>Marasmiineae</taxon>
        <taxon>Mycenaceae</taxon>
        <taxon>Favolaschia</taxon>
    </lineage>
</organism>
<reference evidence="1 2" key="1">
    <citation type="journal article" date="2024" name="J Genomics">
        <title>Draft genome sequencing and assembly of Favolaschia claudopus CIRM-BRFM 2984 isolated from oak limbs.</title>
        <authorList>
            <person name="Navarro D."/>
            <person name="Drula E."/>
            <person name="Chaduli D."/>
            <person name="Cazenave R."/>
            <person name="Ahrendt S."/>
            <person name="Wang J."/>
            <person name="Lipzen A."/>
            <person name="Daum C."/>
            <person name="Barry K."/>
            <person name="Grigoriev I.V."/>
            <person name="Favel A."/>
            <person name="Rosso M.N."/>
            <person name="Martin F."/>
        </authorList>
    </citation>
    <scope>NUCLEOTIDE SEQUENCE [LARGE SCALE GENOMIC DNA]</scope>
    <source>
        <strain evidence="1 2">CIRM-BRFM 2984</strain>
    </source>
</reference>
<name>A0AAW0A107_9AGAR</name>
<accession>A0AAW0A107</accession>
<gene>
    <name evidence="1" type="ORF">R3P38DRAFT_3220668</name>
</gene>
<proteinExistence type="predicted"/>
<dbReference type="AlphaFoldDB" id="A0AAW0A107"/>
<evidence type="ECO:0000313" key="1">
    <source>
        <dbReference type="EMBL" id="KAK6997169.1"/>
    </source>
</evidence>
<comment type="caution">
    <text evidence="1">The sequence shown here is derived from an EMBL/GenBank/DDBJ whole genome shotgun (WGS) entry which is preliminary data.</text>
</comment>
<keyword evidence="2" id="KW-1185">Reference proteome</keyword>